<evidence type="ECO:0000256" key="1">
    <source>
        <dbReference type="SAM" id="MobiDB-lite"/>
    </source>
</evidence>
<gene>
    <name evidence="2" type="ORF">COW36_04365</name>
</gene>
<reference evidence="2 3" key="1">
    <citation type="submission" date="2017-09" db="EMBL/GenBank/DDBJ databases">
        <title>Depth-based differentiation of microbial function through sediment-hosted aquifers and enrichment of novel symbionts in the deep terrestrial subsurface.</title>
        <authorList>
            <person name="Probst A.J."/>
            <person name="Ladd B."/>
            <person name="Jarett J.K."/>
            <person name="Geller-Mcgrath D.E."/>
            <person name="Sieber C.M."/>
            <person name="Emerson J.B."/>
            <person name="Anantharaman K."/>
            <person name="Thomas B.C."/>
            <person name="Malmstrom R."/>
            <person name="Stieglmeier M."/>
            <person name="Klingl A."/>
            <person name="Woyke T."/>
            <person name="Ryan C.M."/>
            <person name="Banfield J.F."/>
        </authorList>
    </citation>
    <scope>NUCLEOTIDE SEQUENCE [LARGE SCALE GENOMIC DNA]</scope>
    <source>
        <strain evidence="2">CG17_big_fil_post_rev_8_21_14_2_50_48_46</strain>
    </source>
</reference>
<organism evidence="2 3">
    <name type="scientific">bacterium (Candidatus Blackallbacteria) CG17_big_fil_post_rev_8_21_14_2_50_48_46</name>
    <dbReference type="NCBI Taxonomy" id="2014261"/>
    <lineage>
        <taxon>Bacteria</taxon>
        <taxon>Candidatus Blackallbacteria</taxon>
    </lineage>
</organism>
<evidence type="ECO:0000313" key="2">
    <source>
        <dbReference type="EMBL" id="PIW18533.1"/>
    </source>
</evidence>
<sequence length="60" mass="6843">MNPSNSKMVSNHDNISKEVSSLKMPPQGTLTMTAEERKIVVNWCTAQESTEGTSWWKRLF</sequence>
<comment type="caution">
    <text evidence="2">The sequence shown here is derived from an EMBL/GenBank/DDBJ whole genome shotgun (WGS) entry which is preliminary data.</text>
</comment>
<dbReference type="EMBL" id="PFFQ01000012">
    <property type="protein sequence ID" value="PIW18533.1"/>
    <property type="molecule type" value="Genomic_DNA"/>
</dbReference>
<dbReference type="AlphaFoldDB" id="A0A2M7G8W1"/>
<protein>
    <submittedName>
        <fullName evidence="2">Uncharacterized protein</fullName>
    </submittedName>
</protein>
<dbReference type="Proteomes" id="UP000231019">
    <property type="component" value="Unassembled WGS sequence"/>
</dbReference>
<accession>A0A2M7G8W1</accession>
<feature type="region of interest" description="Disordered" evidence="1">
    <location>
        <begin position="1"/>
        <end position="28"/>
    </location>
</feature>
<evidence type="ECO:0000313" key="3">
    <source>
        <dbReference type="Proteomes" id="UP000231019"/>
    </source>
</evidence>
<feature type="compositionally biased region" description="Polar residues" evidence="1">
    <location>
        <begin position="1"/>
        <end position="19"/>
    </location>
</feature>
<name>A0A2M7G8W1_9BACT</name>
<proteinExistence type="predicted"/>